<dbReference type="GO" id="GO:1901135">
    <property type="term" value="P:carbohydrate derivative metabolic process"/>
    <property type="evidence" value="ECO:0007669"/>
    <property type="project" value="UniProtKB-ARBA"/>
</dbReference>
<dbReference type="AlphaFoldDB" id="A0A545T3E9"/>
<feature type="domain" description="Glycosyl transferase family 1" evidence="1">
    <location>
        <begin position="197"/>
        <end position="359"/>
    </location>
</feature>
<protein>
    <submittedName>
        <fullName evidence="2">Glycosyltransferase family 4 protein</fullName>
    </submittedName>
</protein>
<evidence type="ECO:0000313" key="3">
    <source>
        <dbReference type="Proteomes" id="UP000319732"/>
    </source>
</evidence>
<dbReference type="EMBL" id="VHSG01000020">
    <property type="protein sequence ID" value="TQV71747.1"/>
    <property type="molecule type" value="Genomic_DNA"/>
</dbReference>
<dbReference type="PANTHER" id="PTHR12526">
    <property type="entry name" value="GLYCOSYLTRANSFERASE"/>
    <property type="match status" value="1"/>
</dbReference>
<comment type="caution">
    <text evidence="2">The sequence shown here is derived from an EMBL/GenBank/DDBJ whole genome shotgun (WGS) entry which is preliminary data.</text>
</comment>
<name>A0A545T3E9_9GAMM</name>
<evidence type="ECO:0000313" key="2">
    <source>
        <dbReference type="EMBL" id="TQV71747.1"/>
    </source>
</evidence>
<reference evidence="2 3" key="1">
    <citation type="submission" date="2019-06" db="EMBL/GenBank/DDBJ databases">
        <title>Whole genome sequence for Cellvibrionaceae sp. R142.</title>
        <authorList>
            <person name="Wang G."/>
        </authorList>
    </citation>
    <scope>NUCLEOTIDE SEQUENCE [LARGE SCALE GENOMIC DNA]</scope>
    <source>
        <strain evidence="2 3">R142</strain>
    </source>
</reference>
<dbReference type="PANTHER" id="PTHR12526:SF638">
    <property type="entry name" value="SPORE COAT PROTEIN SA"/>
    <property type="match status" value="1"/>
</dbReference>
<dbReference type="RefSeq" id="WP_142928523.1">
    <property type="nucleotide sequence ID" value="NZ_ML660099.1"/>
</dbReference>
<evidence type="ECO:0000259" key="1">
    <source>
        <dbReference type="Pfam" id="PF00534"/>
    </source>
</evidence>
<dbReference type="SUPFAM" id="SSF53756">
    <property type="entry name" value="UDP-Glycosyltransferase/glycogen phosphorylase"/>
    <property type="match status" value="1"/>
</dbReference>
<proteinExistence type="predicted"/>
<sequence length="380" mass="42937">MSSILCFFHCESNTGYAIQRHEYVFAHAAYKITQDWDKIHFAYPSLARGQSDAIPTQVSNFAKLDFASTDTRHLQEIETYIRDNRITTAIGFDQPVHRKSYKYMRRGGVTKFMSYWGAPMSSLNTGIKLLLKRLQVSLIKDKPDLFVFQSQGMRKTAVYGRGIPFPQTYVVRSGINISKYIPDPQRQNQHVYELFDIPKDRKIIYYSGHMEARKGVAVIVRAAVELVARMGRQDVHFLFFGNQPGEEKAFDSIYKGTPAESHITFGGYRSDLEKILPSCYAGVLATTGWDSYPMSTIEIGASGLPLLVSDLLGVRETVLNGKTGLRFPVGDHVTLAEKLEYLLDNEPVRNKLGALARKRIESKCSREQQVARFVNALASI</sequence>
<dbReference type="Proteomes" id="UP000319732">
    <property type="component" value="Unassembled WGS sequence"/>
</dbReference>
<organism evidence="2 3">
    <name type="scientific">Exilibacterium tricleocarpae</name>
    <dbReference type="NCBI Taxonomy" id="2591008"/>
    <lineage>
        <taxon>Bacteria</taxon>
        <taxon>Pseudomonadati</taxon>
        <taxon>Pseudomonadota</taxon>
        <taxon>Gammaproteobacteria</taxon>
        <taxon>Cellvibrionales</taxon>
        <taxon>Cellvibrionaceae</taxon>
        <taxon>Exilibacterium</taxon>
    </lineage>
</organism>
<dbReference type="Gene3D" id="3.40.50.2000">
    <property type="entry name" value="Glycogen Phosphorylase B"/>
    <property type="match status" value="2"/>
</dbReference>
<dbReference type="CDD" id="cd03801">
    <property type="entry name" value="GT4_PimA-like"/>
    <property type="match status" value="1"/>
</dbReference>
<gene>
    <name evidence="2" type="ORF">FKG94_19045</name>
</gene>
<dbReference type="OrthoDB" id="8523124at2"/>
<dbReference type="InterPro" id="IPR001296">
    <property type="entry name" value="Glyco_trans_1"/>
</dbReference>
<keyword evidence="2" id="KW-0808">Transferase</keyword>
<accession>A0A545T3E9</accession>
<keyword evidence="3" id="KW-1185">Reference proteome</keyword>
<dbReference type="GO" id="GO:0016757">
    <property type="term" value="F:glycosyltransferase activity"/>
    <property type="evidence" value="ECO:0007669"/>
    <property type="project" value="InterPro"/>
</dbReference>
<dbReference type="Pfam" id="PF00534">
    <property type="entry name" value="Glycos_transf_1"/>
    <property type="match status" value="1"/>
</dbReference>